<dbReference type="Gene3D" id="2.130.10.10">
    <property type="entry name" value="YVTN repeat-like/Quinoprotein amine dehydrogenase"/>
    <property type="match status" value="1"/>
</dbReference>
<dbReference type="Pfam" id="PF00520">
    <property type="entry name" value="Ion_trans"/>
    <property type="match status" value="1"/>
</dbReference>
<evidence type="ECO:0000256" key="2">
    <source>
        <dbReference type="ARBA" id="ARBA00022692"/>
    </source>
</evidence>
<evidence type="ECO:0000313" key="9">
    <source>
        <dbReference type="Proteomes" id="UP000615446"/>
    </source>
</evidence>
<keyword evidence="4 6" id="KW-1133">Transmembrane helix</keyword>
<organism evidence="8 9">
    <name type="scientific">Rhizophagus clarus</name>
    <dbReference type="NCBI Taxonomy" id="94130"/>
    <lineage>
        <taxon>Eukaryota</taxon>
        <taxon>Fungi</taxon>
        <taxon>Fungi incertae sedis</taxon>
        <taxon>Mucoromycota</taxon>
        <taxon>Glomeromycotina</taxon>
        <taxon>Glomeromycetes</taxon>
        <taxon>Glomerales</taxon>
        <taxon>Glomeraceae</taxon>
        <taxon>Rhizophagus</taxon>
    </lineage>
</organism>
<feature type="transmembrane region" description="Helical" evidence="6">
    <location>
        <begin position="677"/>
        <end position="704"/>
    </location>
</feature>
<dbReference type="Proteomes" id="UP000615446">
    <property type="component" value="Unassembled WGS sequence"/>
</dbReference>
<dbReference type="AlphaFoldDB" id="A0A8H3M4D6"/>
<feature type="transmembrane region" description="Helical" evidence="6">
    <location>
        <begin position="863"/>
        <end position="883"/>
    </location>
</feature>
<name>A0A8H3M4D6_9GLOM</name>
<feature type="domain" description="Ion transport" evidence="7">
    <location>
        <begin position="804"/>
        <end position="1069"/>
    </location>
</feature>
<evidence type="ECO:0000256" key="1">
    <source>
        <dbReference type="ARBA" id="ARBA00004141"/>
    </source>
</evidence>
<proteinExistence type="predicted"/>
<accession>A0A8H3M4D6</accession>
<evidence type="ECO:0000256" key="3">
    <source>
        <dbReference type="ARBA" id="ARBA00022737"/>
    </source>
</evidence>
<evidence type="ECO:0000256" key="4">
    <source>
        <dbReference type="ARBA" id="ARBA00022989"/>
    </source>
</evidence>
<feature type="transmembrane region" description="Helical" evidence="6">
    <location>
        <begin position="889"/>
        <end position="909"/>
    </location>
</feature>
<keyword evidence="3" id="KW-0677">Repeat</keyword>
<dbReference type="GO" id="GO:0005216">
    <property type="term" value="F:monoatomic ion channel activity"/>
    <property type="evidence" value="ECO:0007669"/>
    <property type="project" value="InterPro"/>
</dbReference>
<dbReference type="GO" id="GO:0098703">
    <property type="term" value="P:calcium ion import across plasma membrane"/>
    <property type="evidence" value="ECO:0007669"/>
    <property type="project" value="TreeGrafter"/>
</dbReference>
<comment type="subcellular location">
    <subcellularLocation>
        <location evidence="1">Membrane</location>
        <topology evidence="1">Multi-pass membrane protein</topology>
    </subcellularLocation>
</comment>
<sequence>MGEISVKIDNEIDETDVIDINNSKLPHNGKPIAKIEVSPNEKYLVTYSREDNSIVGWNVEDKVEGQIELDQPFKLSNKNEDTLHHMCVSDDKKLVYTYGIQNRIQGVINICSIFLLAMYDMMNDNSKIEVDCGFKNCQYCTFNLKGELILYCYPNPTIYIYSSKTKNNKWKHTKTYWIPVQFIFITISINNKLYLFLNDSIYEWDLDTEKVIKIFDNYKEIKYNNKLELQRYVEKNIKITRNENFACIKTKNKIIIYTIELEIHVASLDINNVTQLNMFIKHPDLCPLLFPLLFPLSNSIQNSEFWEKCLGHLKRSDQLLKNFPQNNIHVTSKNAFIILDGKIRKIDLEKMILNRNSLFKDSNELNYNNSDEIIENWYFDNDFKVNEGSYETDDRLNILLSNPYMYTDIIHVLFQEVISNYVYKDKLEKIQNLTKWVVINTGQDFELQVFKKFDDSSEWSLISSIIEPYQVKIKRLLGIKLINDNTIIILRRYGPHIYHLNENNKSISLIYFYYMDLYSEKILSDIYNRIFSKPTLPSPNRNSYFIDKWVTSIKNNKELILKYGVELLIFAITKHDLELVDDIYKRCIRYFKEEKNNCVFLSIITSTMPLLDEHYPEFISKYSFDTAMVMNSPIYNTRYHKRSSYHLHPFQIEIINLSWWTKYNELMGRLYNNYKKIFWLLYVVQILIIIPFLPIYFATFYILLKYGLVNRSFRTYDALTSLYFYVDNIFSEFKNASVIVFVNPYINFVAYPKDYNWFSELIKPQSSPFVKTTMNKDIYKTWNGESLINFKWDTYGKYYYAIIWTGFMALLVCFTAAATIPQEYIDENVQKQLLITSIILGFIHLTFEIRQIIYDPIKWIRDFWNIFDVIAYVLPIISSIIWLKTNEMNIIPLLSFSCLFLDIKFLLFFRAIEYFGVYFAIMISVAQQIVSFLVVLFIIIISFAHAFYILLIPRSQYSFDERTNNNDPNNPWNLANTYNLIFENGTMDSNPYIIQPPNGNTNMFVNFSTSLFAMYKFLTGDSSALSNWSYADNPSLAILIVLFSLLIVVYLMNLLIGLLNNAIEKDNNRVSYLIQKAEILAEIELFYLFPHQRRWKTWFPEVIYYYTDADKTHEKVKEMIKNDEWDTDDKLKKNLLELLNIEQVVNKPVDEAILRKILEEMKN</sequence>
<feature type="transmembrane region" description="Helical" evidence="6">
    <location>
        <begin position="798"/>
        <end position="820"/>
    </location>
</feature>
<dbReference type="SUPFAM" id="SSF81324">
    <property type="entry name" value="Voltage-gated potassium channels"/>
    <property type="match status" value="1"/>
</dbReference>
<evidence type="ECO:0000259" key="7">
    <source>
        <dbReference type="Pfam" id="PF00520"/>
    </source>
</evidence>
<dbReference type="Gene3D" id="1.10.287.70">
    <property type="match status" value="1"/>
</dbReference>
<evidence type="ECO:0000313" key="8">
    <source>
        <dbReference type="EMBL" id="GET00449.1"/>
    </source>
</evidence>
<dbReference type="InterPro" id="IPR005821">
    <property type="entry name" value="Ion_trans_dom"/>
</dbReference>
<dbReference type="OrthoDB" id="2352140at2759"/>
<dbReference type="InterPro" id="IPR015943">
    <property type="entry name" value="WD40/YVTN_repeat-like_dom_sf"/>
</dbReference>
<evidence type="ECO:0000256" key="5">
    <source>
        <dbReference type="ARBA" id="ARBA00023136"/>
    </source>
</evidence>
<dbReference type="GO" id="GO:0005886">
    <property type="term" value="C:plasma membrane"/>
    <property type="evidence" value="ECO:0007669"/>
    <property type="project" value="TreeGrafter"/>
</dbReference>
<reference evidence="8" key="1">
    <citation type="submission" date="2019-10" db="EMBL/GenBank/DDBJ databases">
        <title>Conservation and host-specific expression of non-tandemly repeated heterogenous ribosome RNA gene in arbuscular mycorrhizal fungi.</title>
        <authorList>
            <person name="Maeda T."/>
            <person name="Kobayashi Y."/>
            <person name="Nakagawa T."/>
            <person name="Ezawa T."/>
            <person name="Yamaguchi K."/>
            <person name="Bino T."/>
            <person name="Nishimoto Y."/>
            <person name="Shigenobu S."/>
            <person name="Kawaguchi M."/>
        </authorList>
    </citation>
    <scope>NUCLEOTIDE SEQUENCE</scope>
    <source>
        <strain evidence="8">HR1</strain>
    </source>
</reference>
<dbReference type="InterPro" id="IPR024862">
    <property type="entry name" value="TRPV"/>
</dbReference>
<comment type="caution">
    <text evidence="8">The sequence shown here is derived from an EMBL/GenBank/DDBJ whole genome shotgun (WGS) entry which is preliminary data.</text>
</comment>
<dbReference type="PANTHER" id="PTHR10582:SF2">
    <property type="entry name" value="INACTIVE"/>
    <property type="match status" value="1"/>
</dbReference>
<keyword evidence="5 6" id="KW-0472">Membrane</keyword>
<gene>
    <name evidence="8" type="ORF">RCL2_002690400</name>
</gene>
<feature type="transmembrane region" description="Helical" evidence="6">
    <location>
        <begin position="1036"/>
        <end position="1059"/>
    </location>
</feature>
<evidence type="ECO:0000256" key="6">
    <source>
        <dbReference type="SAM" id="Phobius"/>
    </source>
</evidence>
<dbReference type="PANTHER" id="PTHR10582">
    <property type="entry name" value="TRANSIENT RECEPTOR POTENTIAL ION CHANNEL PROTEIN"/>
    <property type="match status" value="1"/>
</dbReference>
<keyword evidence="2 6" id="KW-0812">Transmembrane</keyword>
<feature type="transmembrane region" description="Helical" evidence="6">
    <location>
        <begin position="929"/>
        <end position="951"/>
    </location>
</feature>
<protein>
    <recommendedName>
        <fullName evidence="7">Ion transport domain-containing protein</fullName>
    </recommendedName>
</protein>
<dbReference type="SUPFAM" id="SSF101908">
    <property type="entry name" value="Putative isomerase YbhE"/>
    <property type="match status" value="1"/>
</dbReference>
<feature type="transmembrane region" description="Helical" evidence="6">
    <location>
        <begin position="832"/>
        <end position="851"/>
    </location>
</feature>
<dbReference type="EMBL" id="BLAL01000285">
    <property type="protein sequence ID" value="GET00449.1"/>
    <property type="molecule type" value="Genomic_DNA"/>
</dbReference>